<dbReference type="Pfam" id="PF01507">
    <property type="entry name" value="PAPS_reduct"/>
    <property type="match status" value="1"/>
</dbReference>
<dbReference type="InterPro" id="IPR002500">
    <property type="entry name" value="PAPS_reduct_dom"/>
</dbReference>
<evidence type="ECO:0000256" key="12">
    <source>
        <dbReference type="ARBA" id="ARBA00049494"/>
    </source>
</evidence>
<evidence type="ECO:0000256" key="5">
    <source>
        <dbReference type="ARBA" id="ARBA00022679"/>
    </source>
</evidence>
<dbReference type="GO" id="GO:0003919">
    <property type="term" value="F:FMN adenylyltransferase activity"/>
    <property type="evidence" value="ECO:0007669"/>
    <property type="project" value="UniProtKB-EC"/>
</dbReference>
<dbReference type="OrthoDB" id="270728at2759"/>
<keyword evidence="5" id="KW-0808">Transferase</keyword>
<dbReference type="CDD" id="cd23948">
    <property type="entry name" value="FAD_synthase"/>
    <property type="match status" value="1"/>
</dbReference>
<dbReference type="GO" id="GO:0006747">
    <property type="term" value="P:FAD biosynthetic process"/>
    <property type="evidence" value="ECO:0007669"/>
    <property type="project" value="TreeGrafter"/>
</dbReference>
<name>A0A1J8Q7C8_9AGAM</name>
<dbReference type="AlphaFoldDB" id="A0A1J8Q7C8"/>
<dbReference type="Proteomes" id="UP000183567">
    <property type="component" value="Unassembled WGS sequence"/>
</dbReference>
<evidence type="ECO:0000256" key="2">
    <source>
        <dbReference type="ARBA" id="ARBA00012393"/>
    </source>
</evidence>
<organism evidence="14 15">
    <name type="scientific">Rhizopogon vesiculosus</name>
    <dbReference type="NCBI Taxonomy" id="180088"/>
    <lineage>
        <taxon>Eukaryota</taxon>
        <taxon>Fungi</taxon>
        <taxon>Dikarya</taxon>
        <taxon>Basidiomycota</taxon>
        <taxon>Agaricomycotina</taxon>
        <taxon>Agaricomycetes</taxon>
        <taxon>Agaricomycetidae</taxon>
        <taxon>Boletales</taxon>
        <taxon>Suillineae</taxon>
        <taxon>Rhizopogonaceae</taxon>
        <taxon>Rhizopogon</taxon>
    </lineage>
</organism>
<comment type="catalytic activity">
    <reaction evidence="12">
        <text>FMN + ATP + H(+) = FAD + diphosphate</text>
        <dbReference type="Rhea" id="RHEA:17237"/>
        <dbReference type="ChEBI" id="CHEBI:15378"/>
        <dbReference type="ChEBI" id="CHEBI:30616"/>
        <dbReference type="ChEBI" id="CHEBI:33019"/>
        <dbReference type="ChEBI" id="CHEBI:57692"/>
        <dbReference type="ChEBI" id="CHEBI:58210"/>
        <dbReference type="EC" id="2.7.7.2"/>
    </reaction>
</comment>
<protein>
    <recommendedName>
        <fullName evidence="2">FAD synthase</fullName>
        <ecNumber evidence="2">2.7.7.2</ecNumber>
    </recommendedName>
    <alternativeName>
        <fullName evidence="10">FAD pyrophosphorylase</fullName>
    </alternativeName>
    <alternativeName>
        <fullName evidence="11">FMN adenylyltransferase</fullName>
    </alternativeName>
</protein>
<keyword evidence="8" id="KW-0274">FAD</keyword>
<keyword evidence="3" id="KW-0285">Flavoprotein</keyword>
<evidence type="ECO:0000256" key="8">
    <source>
        <dbReference type="ARBA" id="ARBA00022827"/>
    </source>
</evidence>
<dbReference type="STRING" id="180088.A0A1J8Q7C8"/>
<reference evidence="14 15" key="1">
    <citation type="submission" date="2016-03" db="EMBL/GenBank/DDBJ databases">
        <title>Comparative genomics of the ectomycorrhizal sister species Rhizopogon vinicolor and Rhizopogon vesiculosus (Basidiomycota: Boletales) reveals a divergence of the mating type B locus.</title>
        <authorList>
            <person name="Mujic A.B."/>
            <person name="Kuo A."/>
            <person name="Tritt A."/>
            <person name="Lipzen A."/>
            <person name="Chen C."/>
            <person name="Johnson J."/>
            <person name="Sharma A."/>
            <person name="Barry K."/>
            <person name="Grigoriev I.V."/>
            <person name="Spatafora J.W."/>
        </authorList>
    </citation>
    <scope>NUCLEOTIDE SEQUENCE [LARGE SCALE GENOMIC DNA]</scope>
    <source>
        <strain evidence="14 15">AM-OR11-056</strain>
    </source>
</reference>
<gene>
    <name evidence="14" type="ORF">AZE42_00633</name>
</gene>
<evidence type="ECO:0000256" key="9">
    <source>
        <dbReference type="ARBA" id="ARBA00022840"/>
    </source>
</evidence>
<dbReference type="SUPFAM" id="SSF52402">
    <property type="entry name" value="Adenine nucleotide alpha hydrolases-like"/>
    <property type="match status" value="1"/>
</dbReference>
<dbReference type="EC" id="2.7.7.2" evidence="2"/>
<evidence type="ECO:0000256" key="1">
    <source>
        <dbReference type="ARBA" id="ARBA00004726"/>
    </source>
</evidence>
<evidence type="ECO:0000256" key="3">
    <source>
        <dbReference type="ARBA" id="ARBA00022630"/>
    </source>
</evidence>
<dbReference type="EMBL" id="LVVM01002514">
    <property type="protein sequence ID" value="OJA16551.1"/>
    <property type="molecule type" value="Genomic_DNA"/>
</dbReference>
<keyword evidence="4" id="KW-0288">FMN</keyword>
<evidence type="ECO:0000313" key="15">
    <source>
        <dbReference type="Proteomes" id="UP000183567"/>
    </source>
</evidence>
<comment type="caution">
    <text evidence="14">The sequence shown here is derived from an EMBL/GenBank/DDBJ whole genome shotgun (WGS) entry which is preliminary data.</text>
</comment>
<dbReference type="Gene3D" id="3.40.50.620">
    <property type="entry name" value="HUPs"/>
    <property type="match status" value="1"/>
</dbReference>
<evidence type="ECO:0000313" key="14">
    <source>
        <dbReference type="EMBL" id="OJA16551.1"/>
    </source>
</evidence>
<dbReference type="PANTHER" id="PTHR23293">
    <property type="entry name" value="FAD SYNTHETASE-RELATED FMN ADENYLYLTRANSFERASE"/>
    <property type="match status" value="1"/>
</dbReference>
<evidence type="ECO:0000259" key="13">
    <source>
        <dbReference type="Pfam" id="PF01507"/>
    </source>
</evidence>
<keyword evidence="15" id="KW-1185">Reference proteome</keyword>
<evidence type="ECO:0000256" key="10">
    <source>
        <dbReference type="ARBA" id="ARBA00031145"/>
    </source>
</evidence>
<dbReference type="PANTHER" id="PTHR23293:SF9">
    <property type="entry name" value="FAD SYNTHASE"/>
    <property type="match status" value="1"/>
</dbReference>
<evidence type="ECO:0000256" key="11">
    <source>
        <dbReference type="ARBA" id="ARBA00031871"/>
    </source>
</evidence>
<evidence type="ECO:0000256" key="6">
    <source>
        <dbReference type="ARBA" id="ARBA00022695"/>
    </source>
</evidence>
<keyword evidence="9" id="KW-0067">ATP-binding</keyword>
<keyword evidence="7" id="KW-0547">Nucleotide-binding</keyword>
<evidence type="ECO:0000256" key="4">
    <source>
        <dbReference type="ARBA" id="ARBA00022643"/>
    </source>
</evidence>
<keyword evidence="6" id="KW-0548">Nucleotidyltransferase</keyword>
<accession>A0A1J8Q7C8</accession>
<sequence>MSRIPTISLILHYASLSSGYPISIHEIIRGIMDYQKIASDVYNLAESDKPVAPHVREALQVIEECLDQYGQERVSLSFNGGKDCTVLLHLYAAVLARKVSSTPKPISALCIPVPSPFPALEDFTNRAAQDYHLDLFICSPSSQIQLPVESVTPGVATPTSLQGRDDYLGNVLQTRPVGTARGGEGMRRALELYKLRLPDIQAILIGTRRTDPHGATLSYRNMTDPGWPAFERVNPIINWSYSDVWAFLRTLKIPYCKLYDEGYTSLGSTYNTFPNPALLVTDSDSSHSLPSSLTIVANNLNTMCLAEPPLPTSFMNGSEGGLGTFTIIADNPNQTCFAEPVLDLRESVFSSIETLGPFQVLANDPNTQCLAEVGSSSANVVGHPPQYRPAYELQDGSLERAGRVSGAIPPVMTGN</sequence>
<comment type="pathway">
    <text evidence="1">Cofactor biosynthesis; FAD biosynthesis; FAD from FMN: step 1/1.</text>
</comment>
<evidence type="ECO:0000256" key="7">
    <source>
        <dbReference type="ARBA" id="ARBA00022741"/>
    </source>
</evidence>
<dbReference type="InterPro" id="IPR014729">
    <property type="entry name" value="Rossmann-like_a/b/a_fold"/>
</dbReference>
<feature type="domain" description="Phosphoadenosine phosphosulphate reductase" evidence="13">
    <location>
        <begin position="74"/>
        <end position="272"/>
    </location>
</feature>
<dbReference type="GO" id="GO:0005524">
    <property type="term" value="F:ATP binding"/>
    <property type="evidence" value="ECO:0007669"/>
    <property type="project" value="UniProtKB-KW"/>
</dbReference>
<proteinExistence type="predicted"/>